<reference evidence="1 2" key="1">
    <citation type="submission" date="2017-07" db="EMBL/GenBank/DDBJ databases">
        <title>Niveispirillum cyanobacteriorum sp. nov., isolated from cyanobacterial aggregates in a eutrophic lake.</title>
        <authorList>
            <person name="Cai H."/>
        </authorList>
    </citation>
    <scope>NUCLEOTIDE SEQUENCE [LARGE SCALE GENOMIC DNA]</scope>
    <source>
        <strain evidence="2">TH1-14</strain>
    </source>
</reference>
<dbReference type="InterPro" id="IPR010921">
    <property type="entry name" value="Trp_repressor/repl_initiator"/>
</dbReference>
<proteinExistence type="predicted"/>
<dbReference type="Gene3D" id="1.10.10.10">
    <property type="entry name" value="Winged helix-like DNA-binding domain superfamily/Winged helix DNA-binding domain"/>
    <property type="match status" value="1"/>
</dbReference>
<dbReference type="InterPro" id="IPR036388">
    <property type="entry name" value="WH-like_DNA-bd_sf"/>
</dbReference>
<evidence type="ECO:0000313" key="2">
    <source>
        <dbReference type="Proteomes" id="UP000216998"/>
    </source>
</evidence>
<dbReference type="GO" id="GO:0043565">
    <property type="term" value="F:sequence-specific DNA binding"/>
    <property type="evidence" value="ECO:0007669"/>
    <property type="project" value="InterPro"/>
</dbReference>
<dbReference type="OrthoDB" id="9796775at2"/>
<sequence length="104" mass="11775">MKSLNTAATSRLRAETEADAVGVSTGSVKLTLDDLPPPETRRWVMRRKAEVVAGVRAGLLTAEQACLRYDLSMEEFLSWQGMIDRHGVQALRVTRLQDYRRRED</sequence>
<protein>
    <recommendedName>
        <fullName evidence="3">DUF1153 domain-containing protein</fullName>
    </recommendedName>
</protein>
<gene>
    <name evidence="1" type="ORF">CHU95_19615</name>
</gene>
<name>A0A255YQ74_9PROT</name>
<dbReference type="AlphaFoldDB" id="A0A255YQ74"/>
<dbReference type="EMBL" id="NOXU01000032">
    <property type="protein sequence ID" value="OYQ31372.1"/>
    <property type="molecule type" value="Genomic_DNA"/>
</dbReference>
<dbReference type="SUPFAM" id="SSF48295">
    <property type="entry name" value="TrpR-like"/>
    <property type="match status" value="1"/>
</dbReference>
<evidence type="ECO:0008006" key="3">
    <source>
        <dbReference type="Google" id="ProtNLM"/>
    </source>
</evidence>
<dbReference type="Pfam" id="PF06627">
    <property type="entry name" value="DUF1153"/>
    <property type="match status" value="1"/>
</dbReference>
<keyword evidence="2" id="KW-1185">Reference proteome</keyword>
<dbReference type="InterPro" id="IPR009534">
    <property type="entry name" value="DUF1153"/>
</dbReference>
<evidence type="ECO:0000313" key="1">
    <source>
        <dbReference type="EMBL" id="OYQ31372.1"/>
    </source>
</evidence>
<dbReference type="Proteomes" id="UP000216998">
    <property type="component" value="Unassembled WGS sequence"/>
</dbReference>
<accession>A0A255YQ74</accession>
<comment type="caution">
    <text evidence="1">The sequence shown here is derived from an EMBL/GenBank/DDBJ whole genome shotgun (WGS) entry which is preliminary data.</text>
</comment>
<organism evidence="1 2">
    <name type="scientific">Niveispirillum lacus</name>
    <dbReference type="NCBI Taxonomy" id="1981099"/>
    <lineage>
        <taxon>Bacteria</taxon>
        <taxon>Pseudomonadati</taxon>
        <taxon>Pseudomonadota</taxon>
        <taxon>Alphaproteobacteria</taxon>
        <taxon>Rhodospirillales</taxon>
        <taxon>Azospirillaceae</taxon>
        <taxon>Niveispirillum</taxon>
    </lineage>
</organism>
<dbReference type="RefSeq" id="WP_094458047.1">
    <property type="nucleotide sequence ID" value="NZ_NOXU01000032.1"/>
</dbReference>